<evidence type="ECO:0000259" key="3">
    <source>
        <dbReference type="Pfam" id="PF03017"/>
    </source>
</evidence>
<dbReference type="Pfam" id="PF03004">
    <property type="entry name" value="Transposase_24"/>
    <property type="match status" value="1"/>
</dbReference>
<name>A0A6V7PPA5_ANACO</name>
<dbReference type="PANTHER" id="PTHR48258">
    <property type="entry name" value="DUF4218 DOMAIN-CONTAINING PROTEIN-RELATED"/>
    <property type="match status" value="1"/>
</dbReference>
<evidence type="ECO:0000256" key="2">
    <source>
        <dbReference type="SAM" id="SignalP"/>
    </source>
</evidence>
<dbReference type="PANTHER" id="PTHR48258:SF8">
    <property type="entry name" value="DUF4216 DOMAIN-CONTAINING PROTEIN"/>
    <property type="match status" value="1"/>
</dbReference>
<dbReference type="AlphaFoldDB" id="A0A6V7PPA5"/>
<sequence>MTKLLVSSSSKVLLLLSHSAVSSSSKVLLLLSHSAEQLLLLLFCSQQQQQQLLLTAEQLQQSSFAAADCRLSSSKAAAADCRVAEAALAVMALKKANIEHISDELFWLAKGPNDMAIRYTAYLINGFRFHTKDRELNRNTQNSGVVVSATTSSFASAKDENPSLGDVNYYGILTDIFELDYRGHFRVVLFKCDWVDINRRSGIKQDEFGFTLVNFKRLTNTGKIFSDEPFVLASQAEQVFYVQDPIEKDWHVVVKHKPRDLFDMNEKLNLTDGKDDMDIDFLYSPNENMAENIISSDIDEDINWVRTDVPEKDSALKRKRGPRRMDEIWALPEDLLWNILMSKFDGIEDYKEWIMKSLGKKWKDYKCMLKRKFYEIYKTDEERIANCPETVIPEQWEKLVYFWSSPEGQQRSSTNKFNRSKLVTTHTAGTKSFARVNHDESANRGGKELSRAEIFVLTHTKKNKEPMNKASSDHINYENECSPEENSQQEIESSSSSHLVPPRQVLKVNRRTIKNVTSAQERVEVILKSPFRPYHSVAQGTLISKDPTTQVGGEKLGNQFWEIYIEIAMVPSEKLIRSYGKFKTIGDAVLQTIAWPSTFVEYIRT</sequence>
<dbReference type="InterPro" id="IPR025312">
    <property type="entry name" value="DUF4216"/>
</dbReference>
<proteinExistence type="predicted"/>
<evidence type="ECO:0000259" key="4">
    <source>
        <dbReference type="Pfam" id="PF13952"/>
    </source>
</evidence>
<dbReference type="InterPro" id="IPR004252">
    <property type="entry name" value="Probable_transposase_24"/>
</dbReference>
<dbReference type="InterPro" id="IPR004264">
    <property type="entry name" value="Transposase_23"/>
</dbReference>
<dbReference type="EMBL" id="LR862150">
    <property type="protein sequence ID" value="CAD1832680.1"/>
    <property type="molecule type" value="Genomic_DNA"/>
</dbReference>
<organism evidence="5">
    <name type="scientific">Ananas comosus var. bracteatus</name>
    <name type="common">red pineapple</name>
    <dbReference type="NCBI Taxonomy" id="296719"/>
    <lineage>
        <taxon>Eukaryota</taxon>
        <taxon>Viridiplantae</taxon>
        <taxon>Streptophyta</taxon>
        <taxon>Embryophyta</taxon>
        <taxon>Tracheophyta</taxon>
        <taxon>Spermatophyta</taxon>
        <taxon>Magnoliopsida</taxon>
        <taxon>Liliopsida</taxon>
        <taxon>Poales</taxon>
        <taxon>Bromeliaceae</taxon>
        <taxon>Bromelioideae</taxon>
        <taxon>Ananas</taxon>
    </lineage>
</organism>
<reference evidence="5" key="1">
    <citation type="submission" date="2020-07" db="EMBL/GenBank/DDBJ databases">
        <authorList>
            <person name="Lin J."/>
        </authorList>
    </citation>
    <scope>NUCLEOTIDE SEQUENCE</scope>
</reference>
<evidence type="ECO:0000256" key="1">
    <source>
        <dbReference type="SAM" id="MobiDB-lite"/>
    </source>
</evidence>
<dbReference type="Pfam" id="PF03017">
    <property type="entry name" value="Transposase_23"/>
    <property type="match status" value="1"/>
</dbReference>
<gene>
    <name evidence="5" type="ORF">CB5_LOCUS15891</name>
</gene>
<accession>A0A6V7PPA5</accession>
<evidence type="ECO:0008006" key="6">
    <source>
        <dbReference type="Google" id="ProtNLM"/>
    </source>
</evidence>
<evidence type="ECO:0000313" key="5">
    <source>
        <dbReference type="EMBL" id="CAD1832680.1"/>
    </source>
</evidence>
<dbReference type="Pfam" id="PF13952">
    <property type="entry name" value="DUF4216"/>
    <property type="match status" value="1"/>
</dbReference>
<feature type="chain" id="PRO_5028120597" description="DUF4216 domain-containing protein" evidence="2">
    <location>
        <begin position="25"/>
        <end position="605"/>
    </location>
</feature>
<feature type="region of interest" description="Disordered" evidence="1">
    <location>
        <begin position="480"/>
        <end position="499"/>
    </location>
</feature>
<feature type="domain" description="Transposase Tnp1/En/Spm-like" evidence="3">
    <location>
        <begin position="524"/>
        <end position="589"/>
    </location>
</feature>
<keyword evidence="2" id="KW-0732">Signal</keyword>
<protein>
    <recommendedName>
        <fullName evidence="6">DUF4216 domain-containing protein</fullName>
    </recommendedName>
</protein>
<feature type="signal peptide" evidence="2">
    <location>
        <begin position="1"/>
        <end position="24"/>
    </location>
</feature>
<feature type="compositionally biased region" description="Low complexity" evidence="1">
    <location>
        <begin position="484"/>
        <end position="497"/>
    </location>
</feature>
<feature type="domain" description="DUF4216" evidence="4">
    <location>
        <begin position="178"/>
        <end position="253"/>
    </location>
</feature>